<organism evidence="1 2">
    <name type="scientific">Paenibacillus chibensis</name>
    <dbReference type="NCBI Taxonomy" id="59846"/>
    <lineage>
        <taxon>Bacteria</taxon>
        <taxon>Bacillati</taxon>
        <taxon>Bacillota</taxon>
        <taxon>Bacilli</taxon>
        <taxon>Bacillales</taxon>
        <taxon>Paenibacillaceae</taxon>
        <taxon>Paenibacillus</taxon>
    </lineage>
</organism>
<dbReference type="EMBL" id="JARTLD010000012">
    <property type="protein sequence ID" value="MED5016794.1"/>
    <property type="molecule type" value="Genomic_DNA"/>
</dbReference>
<protein>
    <submittedName>
        <fullName evidence="1">Adenosylcobinamide-GDP ribazoletransferase</fullName>
        <ecNumber evidence="1">2.7.8.26</ecNumber>
    </submittedName>
</protein>
<proteinExistence type="predicted"/>
<sequence>AARRMSGKLGGLTGDTYGALNEGIETVLLLVLVIIQYRL</sequence>
<reference evidence="1 2" key="1">
    <citation type="submission" date="2023-03" db="EMBL/GenBank/DDBJ databases">
        <title>Bacillus Genome Sequencing.</title>
        <authorList>
            <person name="Dunlap C."/>
        </authorList>
    </citation>
    <scope>NUCLEOTIDE SEQUENCE [LARGE SCALE GENOMIC DNA]</scope>
    <source>
        <strain evidence="1 2">NRS-52</strain>
    </source>
</reference>
<keyword evidence="2" id="KW-1185">Reference proteome</keyword>
<evidence type="ECO:0000313" key="1">
    <source>
        <dbReference type="EMBL" id="MED5016794.1"/>
    </source>
</evidence>
<evidence type="ECO:0000313" key="2">
    <source>
        <dbReference type="Proteomes" id="UP001343257"/>
    </source>
</evidence>
<dbReference type="InterPro" id="IPR003805">
    <property type="entry name" value="CobS"/>
</dbReference>
<feature type="non-terminal residue" evidence="1">
    <location>
        <position position="1"/>
    </location>
</feature>
<dbReference type="RefSeq" id="WP_328276112.1">
    <property type="nucleotide sequence ID" value="NZ_JARTLD010000012.1"/>
</dbReference>
<gene>
    <name evidence="1" type="ORF">P9847_05690</name>
</gene>
<comment type="caution">
    <text evidence="1">The sequence shown here is derived from an EMBL/GenBank/DDBJ whole genome shotgun (WGS) entry which is preliminary data.</text>
</comment>
<keyword evidence="1" id="KW-0808">Transferase</keyword>
<dbReference type="Pfam" id="PF02654">
    <property type="entry name" value="CobS"/>
    <property type="match status" value="1"/>
</dbReference>
<dbReference type="GO" id="GO:0051073">
    <property type="term" value="F:adenosylcobinamide-GDP ribazoletransferase activity"/>
    <property type="evidence" value="ECO:0007669"/>
    <property type="project" value="UniProtKB-EC"/>
</dbReference>
<dbReference type="EC" id="2.7.8.26" evidence="1"/>
<accession>A0ABU6PPJ3</accession>
<name>A0ABU6PPJ3_9BACL</name>
<dbReference type="Proteomes" id="UP001343257">
    <property type="component" value="Unassembled WGS sequence"/>
</dbReference>